<dbReference type="PANTHER" id="PTHR33376">
    <property type="match status" value="1"/>
</dbReference>
<dbReference type="PROSITE" id="PS51257">
    <property type="entry name" value="PROKAR_LIPOPROTEIN"/>
    <property type="match status" value="1"/>
</dbReference>
<name>A0A0A0BHL5_9GAMM</name>
<dbReference type="InterPro" id="IPR038404">
    <property type="entry name" value="TRAP_DctP_sf"/>
</dbReference>
<evidence type="ECO:0000256" key="4">
    <source>
        <dbReference type="SAM" id="SignalP"/>
    </source>
</evidence>
<dbReference type="Proteomes" id="UP000029999">
    <property type="component" value="Unassembled WGS sequence"/>
</dbReference>
<evidence type="ECO:0000313" key="6">
    <source>
        <dbReference type="Proteomes" id="UP000029999"/>
    </source>
</evidence>
<feature type="signal peptide" evidence="4">
    <location>
        <begin position="1"/>
        <end position="23"/>
    </location>
</feature>
<dbReference type="RefSeq" id="WP_036312564.1">
    <property type="nucleotide sequence ID" value="NZ_JRQD01000002.1"/>
</dbReference>
<feature type="binding site" evidence="3">
    <location>
        <position position="225"/>
    </location>
    <ligand>
        <name>substrate</name>
    </ligand>
</feature>
<dbReference type="Gene3D" id="3.40.190.10">
    <property type="entry name" value="Periplasmic binding protein-like II"/>
    <property type="match status" value="1"/>
</dbReference>
<dbReference type="PANTHER" id="PTHR33376:SF5">
    <property type="entry name" value="EXTRACYTOPLASMIC SOLUTE RECEPTOR PROTEIN"/>
    <property type="match status" value="1"/>
</dbReference>
<dbReference type="Pfam" id="PF03480">
    <property type="entry name" value="DctP"/>
    <property type="match status" value="1"/>
</dbReference>
<evidence type="ECO:0000256" key="2">
    <source>
        <dbReference type="PIRSR" id="PIRSR039026-1"/>
    </source>
</evidence>
<feature type="binding site" evidence="2">
    <location>
        <position position="167"/>
    </location>
    <ligand>
        <name>substrate</name>
    </ligand>
</feature>
<dbReference type="GO" id="GO:0046872">
    <property type="term" value="F:metal ion binding"/>
    <property type="evidence" value="ECO:0007669"/>
    <property type="project" value="UniProtKB-KW"/>
</dbReference>
<dbReference type="NCBIfam" id="NF037995">
    <property type="entry name" value="TRAP_S1"/>
    <property type="match status" value="1"/>
</dbReference>
<accession>A0A0A0BHL5</accession>
<dbReference type="PIRSF" id="PIRSF039026">
    <property type="entry name" value="SiaP"/>
    <property type="match status" value="1"/>
</dbReference>
<dbReference type="STRING" id="392484.LP43_0970"/>
<dbReference type="Gene3D" id="3.40.190.170">
    <property type="entry name" value="Bacterial extracellular solute-binding protein, family 7"/>
    <property type="match status" value="1"/>
</dbReference>
<evidence type="ECO:0000256" key="3">
    <source>
        <dbReference type="PIRSR" id="PIRSR039026-2"/>
    </source>
</evidence>
<dbReference type="InterPro" id="IPR026289">
    <property type="entry name" value="SBP_TakP-like"/>
</dbReference>
<proteinExistence type="predicted"/>
<feature type="chain" id="PRO_5001959562" description="TRAP transporter solute receptor" evidence="4">
    <location>
        <begin position="24"/>
        <end position="370"/>
    </location>
</feature>
<organism evidence="5 6">
    <name type="scientific">Methylophaga thiooxydans</name>
    <dbReference type="NCBI Taxonomy" id="392484"/>
    <lineage>
        <taxon>Bacteria</taxon>
        <taxon>Pseudomonadati</taxon>
        <taxon>Pseudomonadota</taxon>
        <taxon>Gammaproteobacteria</taxon>
        <taxon>Thiotrichales</taxon>
        <taxon>Piscirickettsiaceae</taxon>
        <taxon>Methylophaga</taxon>
    </lineage>
</organism>
<keyword evidence="3" id="KW-0479">Metal-binding</keyword>
<gene>
    <name evidence="5" type="ORF">LP43_0970</name>
</gene>
<feature type="binding site" evidence="3">
    <location>
        <position position="251"/>
    </location>
    <ligand>
        <name>substrate</name>
    </ligand>
</feature>
<dbReference type="CDD" id="cd13604">
    <property type="entry name" value="PBP2_TRAP_ketoacid_lactate_like"/>
    <property type="match status" value="1"/>
</dbReference>
<evidence type="ECO:0000313" key="5">
    <source>
        <dbReference type="EMBL" id="KGM07360.1"/>
    </source>
</evidence>
<sequence>MLKTAFIRSLLFTLIVIAVVALTACGPEDNADSAVGVNSNKTYHWKMVTTWPPGFPVLQEGAERFAENVKAMSNGRINIKVYAGGELIPALQTFDAVSQGTVEMGHGSAYYWAGKVPEAQFFSTVPFGMTPRGMNAWLYHGGGLELWREIYEPFHVVPFPLGNTGVQMGGWFNKEINSVDDLQGLKMRIPGLGGKVFAKAGGNPVLLAGSEVYTALERNTIDATEWIGPYHDQRLGLYRAAKHYYYPGWHEPGTVLELTVNKRAWDSLPADLKAIITHAAESENVLMLSEMEQKNLTALKEMRARSDIQIQRFPDDVLSRLAAMTEETLAEEATADPKFKRVYEAYEAFRQKDDAWTAISEKSYLAIEHD</sequence>
<evidence type="ECO:0008006" key="7">
    <source>
        <dbReference type="Google" id="ProtNLM"/>
    </source>
</evidence>
<dbReference type="GO" id="GO:0055085">
    <property type="term" value="P:transmembrane transport"/>
    <property type="evidence" value="ECO:0007669"/>
    <property type="project" value="InterPro"/>
</dbReference>
<feature type="binding site" evidence="3">
    <location>
        <position position="226"/>
    </location>
    <ligand>
        <name>Na(+)</name>
        <dbReference type="ChEBI" id="CHEBI:29101"/>
    </ligand>
</feature>
<evidence type="ECO:0000256" key="1">
    <source>
        <dbReference type="ARBA" id="ARBA00022729"/>
    </source>
</evidence>
<dbReference type="GO" id="GO:0031317">
    <property type="term" value="C:tripartite ATP-independent periplasmic transporter complex"/>
    <property type="evidence" value="ECO:0007669"/>
    <property type="project" value="InterPro"/>
</dbReference>
<dbReference type="InterPro" id="IPR018389">
    <property type="entry name" value="DctP_fam"/>
</dbReference>
<protein>
    <recommendedName>
        <fullName evidence="7">TRAP transporter solute receptor</fullName>
    </recommendedName>
</protein>
<reference evidence="5 6" key="1">
    <citation type="submission" date="2014-09" db="EMBL/GenBank/DDBJ databases">
        <authorList>
            <person name="Grob C."/>
            <person name="Taubert M."/>
            <person name="Howat A.M."/>
            <person name="Burns O.J."/>
            <person name="Dixon J.L."/>
            <person name="Chen Y."/>
            <person name="Murrell J.C."/>
        </authorList>
    </citation>
    <scope>NUCLEOTIDE SEQUENCE [LARGE SCALE GENOMIC DNA]</scope>
    <source>
        <strain evidence="5">L4</strain>
    </source>
</reference>
<dbReference type="EMBL" id="JRQD01000002">
    <property type="protein sequence ID" value="KGM07360.1"/>
    <property type="molecule type" value="Genomic_DNA"/>
</dbReference>
<comment type="caution">
    <text evidence="5">The sequence shown here is derived from an EMBL/GenBank/DDBJ whole genome shotgun (WGS) entry which is preliminary data.</text>
</comment>
<keyword evidence="1 4" id="KW-0732">Signal</keyword>
<feature type="binding site" evidence="2">
    <location>
        <position position="188"/>
    </location>
    <ligand>
        <name>substrate</name>
    </ligand>
</feature>
<dbReference type="AlphaFoldDB" id="A0A0A0BHL5"/>